<sequence length="204" mass="22956">MIGIIDYGMGNLASVQNALNHLEVENKIISDPTALKKCEKLILPGVGAFRDSMQNIHDSGMYEIICQLVKEEKKPLLGICLGMQVLFEAGQEDGYTPGFGFLKGQVIPMTDPSIRIPHIGWNQLEKAQDHPVFNNISDRPFVYFVHSYYASDMDSQDLLGYCHYGPYQIPGLVYHENVLGAQFHPEKSAEDGLKILKYFVEEFV</sequence>
<comment type="catalytic activity">
    <reaction evidence="9 10">
        <text>L-glutamine + H2O = L-glutamate + NH4(+)</text>
        <dbReference type="Rhea" id="RHEA:15889"/>
        <dbReference type="ChEBI" id="CHEBI:15377"/>
        <dbReference type="ChEBI" id="CHEBI:28938"/>
        <dbReference type="ChEBI" id="CHEBI:29985"/>
        <dbReference type="ChEBI" id="CHEBI:58359"/>
        <dbReference type="EC" id="3.5.1.2"/>
    </reaction>
</comment>
<dbReference type="Pfam" id="PF00117">
    <property type="entry name" value="GATase"/>
    <property type="match status" value="1"/>
</dbReference>
<comment type="catalytic activity">
    <reaction evidence="8 10">
        <text>5-[(5-phospho-1-deoxy-D-ribulos-1-ylimino)methylamino]-1-(5-phospho-beta-D-ribosyl)imidazole-4-carboxamide + L-glutamine = D-erythro-1-(imidazol-4-yl)glycerol 3-phosphate + 5-amino-1-(5-phospho-beta-D-ribosyl)imidazole-4-carboxamide + L-glutamate + H(+)</text>
        <dbReference type="Rhea" id="RHEA:24793"/>
        <dbReference type="ChEBI" id="CHEBI:15378"/>
        <dbReference type="ChEBI" id="CHEBI:29985"/>
        <dbReference type="ChEBI" id="CHEBI:58278"/>
        <dbReference type="ChEBI" id="CHEBI:58359"/>
        <dbReference type="ChEBI" id="CHEBI:58475"/>
        <dbReference type="ChEBI" id="CHEBI:58525"/>
        <dbReference type="EC" id="4.3.2.10"/>
    </reaction>
</comment>
<evidence type="ECO:0000256" key="10">
    <source>
        <dbReference type="HAMAP-Rule" id="MF_00278"/>
    </source>
</evidence>
<dbReference type="UniPathway" id="UPA00031">
    <property type="reaction ID" value="UER00010"/>
</dbReference>
<dbReference type="PROSITE" id="PS51273">
    <property type="entry name" value="GATASE_TYPE_1"/>
    <property type="match status" value="1"/>
</dbReference>
<keyword evidence="5 10" id="KW-0315">Glutamine amidotransferase</keyword>
<evidence type="ECO:0000259" key="12">
    <source>
        <dbReference type="Pfam" id="PF00117"/>
    </source>
</evidence>
<evidence type="ECO:0000256" key="9">
    <source>
        <dbReference type="ARBA" id="ARBA00049534"/>
    </source>
</evidence>
<dbReference type="GO" id="GO:0000105">
    <property type="term" value="P:L-histidine biosynthetic process"/>
    <property type="evidence" value="ECO:0007669"/>
    <property type="project" value="UniProtKB-UniRule"/>
</dbReference>
<dbReference type="EMBL" id="RJQC01000002">
    <property type="protein sequence ID" value="RNM30107.1"/>
    <property type="molecule type" value="Genomic_DNA"/>
</dbReference>
<dbReference type="PIRSF" id="PIRSF000495">
    <property type="entry name" value="Amidotransf_hisH"/>
    <property type="match status" value="1"/>
</dbReference>
<dbReference type="GO" id="GO:0016829">
    <property type="term" value="F:lyase activity"/>
    <property type="evidence" value="ECO:0007669"/>
    <property type="project" value="UniProtKB-KW"/>
</dbReference>
<reference evidence="13 14" key="1">
    <citation type="submission" date="2018-11" db="EMBL/GenBank/DDBJ databases">
        <title>Clostridium sp. nov., a member of the family Erysipelotrichaceae isolated from pig faeces.</title>
        <authorList>
            <person name="Chang Y.-H."/>
        </authorList>
    </citation>
    <scope>NUCLEOTIDE SEQUENCE [LARGE SCALE GENOMIC DNA]</scope>
    <source>
        <strain evidence="13 14">YH-panp20</strain>
    </source>
</reference>
<gene>
    <name evidence="10 13" type="primary">hisH</name>
    <name evidence="13" type="ORF">EDX97_04700</name>
</gene>
<evidence type="ECO:0000256" key="11">
    <source>
        <dbReference type="PIRSR" id="PIRSR000495-1"/>
    </source>
</evidence>
<keyword evidence="7 10" id="KW-0456">Lyase</keyword>
<dbReference type="PANTHER" id="PTHR42701:SF1">
    <property type="entry name" value="IMIDAZOLE GLYCEROL PHOSPHATE SYNTHASE SUBUNIT HISH"/>
    <property type="match status" value="1"/>
</dbReference>
<dbReference type="GO" id="GO:0005737">
    <property type="term" value="C:cytoplasm"/>
    <property type="evidence" value="ECO:0007669"/>
    <property type="project" value="UniProtKB-SubCell"/>
</dbReference>
<comment type="function">
    <text evidence="10">IGPS catalyzes the conversion of PRFAR and glutamine to IGP, AICAR and glutamate. The HisH subunit catalyzes the hydrolysis of glutamine to glutamate and ammonia as part of the synthesis of IGP and AICAR. The resulting ammonia molecule is channeled to the active site of HisF.</text>
</comment>
<protein>
    <recommendedName>
        <fullName evidence="10">Imidazole glycerol phosphate synthase subunit HisH</fullName>
        <ecNumber evidence="10">4.3.2.10</ecNumber>
    </recommendedName>
    <alternativeName>
        <fullName evidence="10">IGP synthase glutaminase subunit</fullName>
        <ecNumber evidence="10">3.5.1.2</ecNumber>
    </alternativeName>
    <alternativeName>
        <fullName evidence="10">IGP synthase subunit HisH</fullName>
    </alternativeName>
    <alternativeName>
        <fullName evidence="10">ImGP synthase subunit HisH</fullName>
        <shortName evidence="10">IGPS subunit HisH</shortName>
    </alternativeName>
</protein>
<keyword evidence="10" id="KW-0963">Cytoplasm</keyword>
<comment type="subcellular location">
    <subcellularLocation>
        <location evidence="10">Cytoplasm</location>
    </subcellularLocation>
</comment>
<evidence type="ECO:0000256" key="8">
    <source>
        <dbReference type="ARBA" id="ARBA00047838"/>
    </source>
</evidence>
<organism evidence="13 14">
    <name type="scientific">Absicoccus porci</name>
    <dbReference type="NCBI Taxonomy" id="2486576"/>
    <lineage>
        <taxon>Bacteria</taxon>
        <taxon>Bacillati</taxon>
        <taxon>Bacillota</taxon>
        <taxon>Erysipelotrichia</taxon>
        <taxon>Erysipelotrichales</taxon>
        <taxon>Erysipelotrichaceae</taxon>
        <taxon>Absicoccus</taxon>
    </lineage>
</organism>
<comment type="subunit">
    <text evidence="2 10">Heterodimer of HisH and HisF.</text>
</comment>
<keyword evidence="3 10" id="KW-0028">Amino-acid biosynthesis</keyword>
<evidence type="ECO:0000256" key="1">
    <source>
        <dbReference type="ARBA" id="ARBA00005091"/>
    </source>
</evidence>
<proteinExistence type="inferred from homology"/>
<dbReference type="Gene3D" id="3.40.50.880">
    <property type="match status" value="1"/>
</dbReference>
<dbReference type="InterPro" id="IPR010139">
    <property type="entry name" value="Imidazole-glycPsynth_HisH"/>
</dbReference>
<dbReference type="SUPFAM" id="SSF52317">
    <property type="entry name" value="Class I glutamine amidotransferase-like"/>
    <property type="match status" value="1"/>
</dbReference>
<dbReference type="Proteomes" id="UP000276568">
    <property type="component" value="Unassembled WGS sequence"/>
</dbReference>
<evidence type="ECO:0000313" key="13">
    <source>
        <dbReference type="EMBL" id="RNM30107.1"/>
    </source>
</evidence>
<dbReference type="EC" id="3.5.1.2" evidence="10"/>
<dbReference type="GO" id="GO:0004359">
    <property type="term" value="F:glutaminase activity"/>
    <property type="evidence" value="ECO:0007669"/>
    <property type="project" value="UniProtKB-EC"/>
</dbReference>
<dbReference type="NCBIfam" id="TIGR01855">
    <property type="entry name" value="IMP_synth_hisH"/>
    <property type="match status" value="1"/>
</dbReference>
<dbReference type="InterPro" id="IPR029062">
    <property type="entry name" value="Class_I_gatase-like"/>
</dbReference>
<feature type="active site" evidence="10 11">
    <location>
        <position position="186"/>
    </location>
</feature>
<evidence type="ECO:0000256" key="4">
    <source>
        <dbReference type="ARBA" id="ARBA00022801"/>
    </source>
</evidence>
<dbReference type="OrthoDB" id="9807137at2"/>
<dbReference type="HAMAP" id="MF_00278">
    <property type="entry name" value="HisH"/>
    <property type="match status" value="1"/>
</dbReference>
<comment type="pathway">
    <text evidence="1 10">Amino-acid biosynthesis; L-histidine biosynthesis; L-histidine from 5-phospho-alpha-D-ribose 1-diphosphate: step 5/9.</text>
</comment>
<dbReference type="AlphaFoldDB" id="A0A3N0HZN3"/>
<accession>A0A3N0HZN3</accession>
<feature type="active site" evidence="10 11">
    <location>
        <position position="184"/>
    </location>
</feature>
<dbReference type="GO" id="GO:0000107">
    <property type="term" value="F:imidazoleglycerol-phosphate synthase activity"/>
    <property type="evidence" value="ECO:0007669"/>
    <property type="project" value="UniProtKB-UniRule"/>
</dbReference>
<evidence type="ECO:0000256" key="7">
    <source>
        <dbReference type="ARBA" id="ARBA00023239"/>
    </source>
</evidence>
<evidence type="ECO:0000256" key="3">
    <source>
        <dbReference type="ARBA" id="ARBA00022605"/>
    </source>
</evidence>
<name>A0A3N0HZN3_9FIRM</name>
<dbReference type="RefSeq" id="WP_128520037.1">
    <property type="nucleotide sequence ID" value="NZ_RJQC01000002.1"/>
</dbReference>
<evidence type="ECO:0000256" key="2">
    <source>
        <dbReference type="ARBA" id="ARBA00011152"/>
    </source>
</evidence>
<comment type="caution">
    <text evidence="13">The sequence shown here is derived from an EMBL/GenBank/DDBJ whole genome shotgun (WGS) entry which is preliminary data.</text>
</comment>
<evidence type="ECO:0000256" key="6">
    <source>
        <dbReference type="ARBA" id="ARBA00023102"/>
    </source>
</evidence>
<evidence type="ECO:0000313" key="14">
    <source>
        <dbReference type="Proteomes" id="UP000276568"/>
    </source>
</evidence>
<dbReference type="PANTHER" id="PTHR42701">
    <property type="entry name" value="IMIDAZOLE GLYCEROL PHOSPHATE SYNTHASE SUBUNIT HISH"/>
    <property type="match status" value="1"/>
</dbReference>
<keyword evidence="4 10" id="KW-0378">Hydrolase</keyword>
<keyword evidence="6 10" id="KW-0368">Histidine biosynthesis</keyword>
<feature type="active site" description="Nucleophile" evidence="10 11">
    <location>
        <position position="80"/>
    </location>
</feature>
<evidence type="ECO:0000256" key="5">
    <source>
        <dbReference type="ARBA" id="ARBA00022962"/>
    </source>
</evidence>
<dbReference type="EC" id="4.3.2.10" evidence="10"/>
<dbReference type="CDD" id="cd01748">
    <property type="entry name" value="GATase1_IGP_Synthase"/>
    <property type="match status" value="1"/>
</dbReference>
<feature type="domain" description="Glutamine amidotransferase" evidence="12">
    <location>
        <begin position="4"/>
        <end position="199"/>
    </location>
</feature>
<keyword evidence="14" id="KW-1185">Reference proteome</keyword>
<dbReference type="InterPro" id="IPR017926">
    <property type="entry name" value="GATASE"/>
</dbReference>